<sequence>MSLAGGDRAFAGVGAMLEAPQLVLEARESAGFSILGEHATRILTAASRWQSQLQLKELPHCDLIPVVVPPQHTGLGVGTQLALATVAALEAFADLPPLGAAELAACSGRGKRSAVGTHGFMLGGLIVDGGKSGAALGDLDCRIDLPSEWRFVLLCPRAQPGLAGEEESRAMASLPQVASSTTDMLIREANEQLIPSAATHDFSTFAASLYRYGNIAGSFFASIQQGNYNGPLLTAWVEWLRENGCEGVVQSSWGPTLAVVMPSEERAADLCEKVQSCIAHQQAPSELASLIMSRPRNTGASIEIFSP</sequence>
<evidence type="ECO:0000259" key="2">
    <source>
        <dbReference type="Pfam" id="PF08544"/>
    </source>
</evidence>
<gene>
    <name evidence="3" type="ordered locus">Psta_2630</name>
</gene>
<dbReference type="GO" id="GO:0016301">
    <property type="term" value="F:kinase activity"/>
    <property type="evidence" value="ECO:0007669"/>
    <property type="project" value="UniProtKB-KW"/>
</dbReference>
<dbReference type="EMBL" id="CP001848">
    <property type="protein sequence ID" value="ADB17299.1"/>
    <property type="molecule type" value="Genomic_DNA"/>
</dbReference>
<dbReference type="InterPro" id="IPR013750">
    <property type="entry name" value="GHMP_kinase_C_dom"/>
</dbReference>
<dbReference type="PANTHER" id="PTHR20861">
    <property type="entry name" value="HOMOSERINE/4-DIPHOSPHOCYTIDYL-2-C-METHYL-D-ERYTHRITOL KINASE"/>
    <property type="match status" value="1"/>
</dbReference>
<accession>D2R6J9</accession>
<dbReference type="Pfam" id="PF08544">
    <property type="entry name" value="GHMP_kinases_C"/>
    <property type="match status" value="1"/>
</dbReference>
<keyword evidence="3" id="KW-0418">Kinase</keyword>
<dbReference type="Proteomes" id="UP000001887">
    <property type="component" value="Chromosome"/>
</dbReference>
<dbReference type="PIRSF" id="PIRSF004884">
    <property type="entry name" value="Sugar_kin_arch"/>
    <property type="match status" value="1"/>
</dbReference>
<dbReference type="eggNOG" id="COG1907">
    <property type="taxonomic scope" value="Bacteria"/>
</dbReference>
<dbReference type="KEGG" id="psl:Psta_2630"/>
<dbReference type="STRING" id="530564.Psta_2630"/>
<evidence type="ECO:0000256" key="1">
    <source>
        <dbReference type="ARBA" id="ARBA00022679"/>
    </source>
</evidence>
<reference evidence="3 4" key="1">
    <citation type="journal article" date="2009" name="Stand. Genomic Sci.">
        <title>Complete genome sequence of Pirellula staleyi type strain (ATCC 27377).</title>
        <authorList>
            <person name="Clum A."/>
            <person name="Tindall B.J."/>
            <person name="Sikorski J."/>
            <person name="Ivanova N."/>
            <person name="Mavrommatis K."/>
            <person name="Lucas S."/>
            <person name="Glavina del Rio T."/>
            <person name="Nolan M."/>
            <person name="Chen F."/>
            <person name="Tice H."/>
            <person name="Pitluck S."/>
            <person name="Cheng J.F."/>
            <person name="Chertkov O."/>
            <person name="Brettin T."/>
            <person name="Han C."/>
            <person name="Detter J.C."/>
            <person name="Kuske C."/>
            <person name="Bruce D."/>
            <person name="Goodwin L."/>
            <person name="Ovchinikova G."/>
            <person name="Pati A."/>
            <person name="Mikhailova N."/>
            <person name="Chen A."/>
            <person name="Palaniappan K."/>
            <person name="Land M."/>
            <person name="Hauser L."/>
            <person name="Chang Y.J."/>
            <person name="Jeffries C.D."/>
            <person name="Chain P."/>
            <person name="Rohde M."/>
            <person name="Goker M."/>
            <person name="Bristow J."/>
            <person name="Eisen J.A."/>
            <person name="Markowitz V."/>
            <person name="Hugenholtz P."/>
            <person name="Kyrpides N.C."/>
            <person name="Klenk H.P."/>
            <person name="Lapidus A."/>
        </authorList>
    </citation>
    <scope>NUCLEOTIDE SEQUENCE [LARGE SCALE GENOMIC DNA]</scope>
    <source>
        <strain evidence="4">ATCC 27377 / DSM 6068 / ICPB 4128</strain>
    </source>
</reference>
<dbReference type="HOGENOM" id="CLU_061764_0_0_0"/>
<evidence type="ECO:0000313" key="3">
    <source>
        <dbReference type="EMBL" id="ADB17299.1"/>
    </source>
</evidence>
<feature type="domain" description="GHMP kinase C-terminal" evidence="2">
    <location>
        <begin position="195"/>
        <end position="276"/>
    </location>
</feature>
<keyword evidence="1" id="KW-0808">Transferase</keyword>
<organism evidence="3 4">
    <name type="scientific">Pirellula staleyi (strain ATCC 27377 / DSM 6068 / ICPB 4128)</name>
    <name type="common">Pirella staleyi</name>
    <dbReference type="NCBI Taxonomy" id="530564"/>
    <lineage>
        <taxon>Bacteria</taxon>
        <taxon>Pseudomonadati</taxon>
        <taxon>Planctomycetota</taxon>
        <taxon>Planctomycetia</taxon>
        <taxon>Pirellulales</taxon>
        <taxon>Pirellulaceae</taxon>
        <taxon>Pirellula</taxon>
    </lineage>
</organism>
<dbReference type="PANTHER" id="PTHR20861:SF6">
    <property type="entry name" value="BETA-RIBOFURANOSYLPHENOL 5'-PHOSPHATE SYNTHASE"/>
    <property type="match status" value="1"/>
</dbReference>
<dbReference type="InterPro" id="IPR004422">
    <property type="entry name" value="RFAP_synthase"/>
</dbReference>
<dbReference type="AlphaFoldDB" id="D2R6J9"/>
<evidence type="ECO:0000313" key="4">
    <source>
        <dbReference type="Proteomes" id="UP000001887"/>
    </source>
</evidence>
<proteinExistence type="predicted"/>
<protein>
    <submittedName>
        <fullName evidence="3">GHMP kinase domain protein</fullName>
    </submittedName>
</protein>
<keyword evidence="4" id="KW-1185">Reference proteome</keyword>
<name>D2R6J9_PIRSD</name>